<keyword evidence="3" id="KW-1185">Reference proteome</keyword>
<comment type="caution">
    <text evidence="2">The sequence shown here is derived from an EMBL/GenBank/DDBJ whole genome shotgun (WGS) entry which is preliminary data.</text>
</comment>
<feature type="region of interest" description="Disordered" evidence="1">
    <location>
        <begin position="1"/>
        <end position="41"/>
    </location>
</feature>
<feature type="compositionally biased region" description="Gly residues" evidence="1">
    <location>
        <begin position="1"/>
        <end position="11"/>
    </location>
</feature>
<dbReference type="Proteomes" id="UP001149954">
    <property type="component" value="Unassembled WGS sequence"/>
</dbReference>
<name>A0A9W9Y676_9EURO</name>
<dbReference type="AlphaFoldDB" id="A0A9W9Y676"/>
<evidence type="ECO:0000313" key="3">
    <source>
        <dbReference type="Proteomes" id="UP001149954"/>
    </source>
</evidence>
<dbReference type="OrthoDB" id="10375303at2759"/>
<evidence type="ECO:0000313" key="2">
    <source>
        <dbReference type="EMBL" id="KAJ5521027.1"/>
    </source>
</evidence>
<reference evidence="2" key="1">
    <citation type="submission" date="2022-12" db="EMBL/GenBank/DDBJ databases">
        <authorList>
            <person name="Petersen C."/>
        </authorList>
    </citation>
    <scope>NUCLEOTIDE SEQUENCE</scope>
    <source>
        <strain evidence="2">IBT 29495</strain>
    </source>
</reference>
<organism evidence="2 3">
    <name type="scientific">Penicillium fimorum</name>
    <dbReference type="NCBI Taxonomy" id="1882269"/>
    <lineage>
        <taxon>Eukaryota</taxon>
        <taxon>Fungi</taxon>
        <taxon>Dikarya</taxon>
        <taxon>Ascomycota</taxon>
        <taxon>Pezizomycotina</taxon>
        <taxon>Eurotiomycetes</taxon>
        <taxon>Eurotiomycetidae</taxon>
        <taxon>Eurotiales</taxon>
        <taxon>Aspergillaceae</taxon>
        <taxon>Penicillium</taxon>
    </lineage>
</organism>
<proteinExistence type="predicted"/>
<dbReference type="EMBL" id="JAPWDS010000001">
    <property type="protein sequence ID" value="KAJ5521027.1"/>
    <property type="molecule type" value="Genomic_DNA"/>
</dbReference>
<evidence type="ECO:0000256" key="1">
    <source>
        <dbReference type="SAM" id="MobiDB-lite"/>
    </source>
</evidence>
<gene>
    <name evidence="2" type="ORF">N7463_001480</name>
</gene>
<accession>A0A9W9Y676</accession>
<reference evidence="2" key="2">
    <citation type="journal article" date="2023" name="IMA Fungus">
        <title>Comparative genomic study of the Penicillium genus elucidates a diverse pangenome and 15 lateral gene transfer events.</title>
        <authorList>
            <person name="Petersen C."/>
            <person name="Sorensen T."/>
            <person name="Nielsen M.R."/>
            <person name="Sondergaard T.E."/>
            <person name="Sorensen J.L."/>
            <person name="Fitzpatrick D.A."/>
            <person name="Frisvad J.C."/>
            <person name="Nielsen K.L."/>
        </authorList>
    </citation>
    <scope>NUCLEOTIDE SEQUENCE</scope>
    <source>
        <strain evidence="2">IBT 29495</strain>
    </source>
</reference>
<protein>
    <submittedName>
        <fullName evidence="2">Uncharacterized protein</fullName>
    </submittedName>
</protein>
<sequence length="74" mass="7493">MRGIGAGIGIGGKKENQKRQITSPGPMCQDKLLGKGSKARPMTTTCLNGVDAGMGKGHGIAMGSEQMGEHGGLP</sequence>